<keyword evidence="2" id="KW-0805">Transcription regulation</keyword>
<feature type="binding site" evidence="2">
    <location>
        <position position="19"/>
    </location>
    <ligand>
        <name>Zn(2+)</name>
        <dbReference type="ChEBI" id="CHEBI:29105"/>
    </ligand>
</feature>
<dbReference type="NCBIfam" id="NF041664">
    <property type="entry name" value="RNAP_arch_Epp"/>
    <property type="match status" value="1"/>
</dbReference>
<keyword evidence="2" id="KW-0862">Zinc</keyword>
<dbReference type="GO" id="GO:0006355">
    <property type="term" value="P:regulation of DNA-templated transcription"/>
    <property type="evidence" value="ECO:0007669"/>
    <property type="project" value="UniProtKB-UniRule"/>
</dbReference>
<dbReference type="InterPro" id="IPR022800">
    <property type="entry name" value="Spt4/RpoE2_Znf"/>
</dbReference>
<keyword evidence="1 2" id="KW-0804">Transcription</keyword>
<dbReference type="GO" id="GO:0008270">
    <property type="term" value="F:zinc ion binding"/>
    <property type="evidence" value="ECO:0007669"/>
    <property type="project" value="UniProtKB-UniRule"/>
</dbReference>
<keyword evidence="4" id="KW-0240">DNA-directed RNA polymerase</keyword>
<dbReference type="HAMAP" id="MF_00949">
    <property type="entry name" value="Spt4_arch"/>
    <property type="match status" value="1"/>
</dbReference>
<feature type="domain" description="Spt4/RpoE2 zinc finger" evidence="3">
    <location>
        <begin position="3"/>
        <end position="62"/>
    </location>
</feature>
<dbReference type="GO" id="GO:0000428">
    <property type="term" value="C:DNA-directed RNA polymerase complex"/>
    <property type="evidence" value="ECO:0007669"/>
    <property type="project" value="UniProtKB-KW"/>
</dbReference>
<feature type="binding site" evidence="2">
    <location>
        <position position="22"/>
    </location>
    <ligand>
        <name>Zn(2+)</name>
        <dbReference type="ChEBI" id="CHEBI:29105"/>
    </ligand>
</feature>
<feature type="binding site" evidence="2">
    <location>
        <position position="6"/>
    </location>
    <ligand>
        <name>Zn(2+)</name>
        <dbReference type="ChEBI" id="CHEBI:29105"/>
    </ligand>
</feature>
<evidence type="ECO:0000313" key="5">
    <source>
        <dbReference type="EMBL" id="HGF87726.1"/>
    </source>
</evidence>
<comment type="subunit">
    <text evidence="2">Heterodimer composed of Spt4 and Spt5.</text>
</comment>
<reference evidence="4" key="1">
    <citation type="journal article" date="2020" name="mSystems">
        <title>Genome- and Community-Level Interaction Insights into Carbon Utilization and Element Cycling Functions of Hydrothermarchaeota in Hydrothermal Sediment.</title>
        <authorList>
            <person name="Zhou Z."/>
            <person name="Liu Y."/>
            <person name="Xu W."/>
            <person name="Pan J."/>
            <person name="Luo Z.H."/>
            <person name="Li M."/>
        </authorList>
    </citation>
    <scope>NUCLEOTIDE SEQUENCE [LARGE SCALE GENOMIC DNA]</scope>
    <source>
        <strain evidence="5">SpSt-38</strain>
        <strain evidence="4">SpSt-87</strain>
    </source>
</reference>
<dbReference type="InterPro" id="IPR038589">
    <property type="entry name" value="Spt4_dom_sf"/>
</dbReference>
<keyword evidence="2" id="KW-0479">Metal-binding</keyword>
<dbReference type="Gene3D" id="2.20.28.90">
    <property type="match status" value="1"/>
</dbReference>
<accession>A0A7C3RBS6</accession>
<dbReference type="SMART" id="SM01389">
    <property type="entry name" value="Spt4"/>
    <property type="match status" value="1"/>
</dbReference>
<dbReference type="InterPro" id="IPR029040">
    <property type="entry name" value="RPABC4/Spt4"/>
</dbReference>
<dbReference type="EMBL" id="DSQD01000154">
    <property type="protein sequence ID" value="HGF87726.1"/>
    <property type="molecule type" value="Genomic_DNA"/>
</dbReference>
<proteinExistence type="inferred from homology"/>
<protein>
    <recommendedName>
        <fullName evidence="2">Transcription elongation factor Spt4</fullName>
    </recommendedName>
</protein>
<comment type="function">
    <text evidence="2">Stimulates transcription elongation.</text>
</comment>
<dbReference type="InterPro" id="IPR007178">
    <property type="entry name" value="Spt4_arch"/>
</dbReference>
<comment type="similarity">
    <text evidence="2">Belongs to the archaeal Spt4 family.</text>
</comment>
<evidence type="ECO:0000256" key="2">
    <source>
        <dbReference type="HAMAP-Rule" id="MF_00949"/>
    </source>
</evidence>
<dbReference type="PANTHER" id="PTHR40704:SF1">
    <property type="entry name" value="TRANSCRIPTION ELONGATION FACTOR SPT4"/>
    <property type="match status" value="1"/>
</dbReference>
<comment type="caution">
    <text evidence="4">The sequence shown here is derived from an EMBL/GenBank/DDBJ whole genome shotgun (WGS) entry which is preliminary data.</text>
</comment>
<evidence type="ECO:0000256" key="1">
    <source>
        <dbReference type="ARBA" id="ARBA00023163"/>
    </source>
</evidence>
<name>A0A7C3RBS6_ARCFL</name>
<dbReference type="Pfam" id="PF06093">
    <property type="entry name" value="Spt4"/>
    <property type="match status" value="1"/>
</dbReference>
<evidence type="ECO:0000313" key="4">
    <source>
        <dbReference type="EMBL" id="HFW32243.1"/>
    </source>
</evidence>
<gene>
    <name evidence="2" type="primary">spt4</name>
    <name evidence="5" type="ORF">ENR21_04925</name>
    <name evidence="4" type="ORF">ENW66_04745</name>
</gene>
<evidence type="ECO:0000259" key="3">
    <source>
        <dbReference type="SMART" id="SM01389"/>
    </source>
</evidence>
<dbReference type="PANTHER" id="PTHR40704">
    <property type="entry name" value="TRANSCRIPTION ELONGATION FACTOR SPT4"/>
    <property type="match status" value="1"/>
</dbReference>
<dbReference type="AlphaFoldDB" id="A0A7C3RBS6"/>
<dbReference type="EMBL" id="DTLB01000027">
    <property type="protein sequence ID" value="HFW32243.1"/>
    <property type="molecule type" value="Genomic_DNA"/>
</dbReference>
<feature type="binding site" evidence="2">
    <location>
        <position position="9"/>
    </location>
    <ligand>
        <name>Zn(2+)</name>
        <dbReference type="ChEBI" id="CHEBI:29105"/>
    </ligand>
</feature>
<organism evidence="4">
    <name type="scientific">Archaeoglobus fulgidus</name>
    <dbReference type="NCBI Taxonomy" id="2234"/>
    <lineage>
        <taxon>Archaea</taxon>
        <taxon>Methanobacteriati</taxon>
        <taxon>Methanobacteriota</taxon>
        <taxon>Archaeoglobi</taxon>
        <taxon>Archaeoglobales</taxon>
        <taxon>Archaeoglobaceae</taxon>
        <taxon>Archaeoglobus</taxon>
    </lineage>
</organism>
<dbReference type="SUPFAM" id="SSF63393">
    <property type="entry name" value="RNA polymerase subunits"/>
    <property type="match status" value="1"/>
</dbReference>
<sequence>MAELACKKCRFINMDTSICRNCGSTDMTKEWYGYVVIIDPEKSEIAKKLEIKIPGKYALRVG</sequence>